<dbReference type="Pfam" id="PF22939">
    <property type="entry name" value="WHD_GPIID"/>
    <property type="match status" value="1"/>
</dbReference>
<feature type="domain" description="GPI inositol-deacylase winged helix" evidence="1">
    <location>
        <begin position="30"/>
        <end position="107"/>
    </location>
</feature>
<evidence type="ECO:0000313" key="2">
    <source>
        <dbReference type="EMBL" id="SLM38847.1"/>
    </source>
</evidence>
<proteinExistence type="predicted"/>
<dbReference type="AlphaFoldDB" id="A0A1W5D6U2"/>
<accession>A0A1W5D6U2</accession>
<dbReference type="EMBL" id="FWEW01003046">
    <property type="protein sequence ID" value="SLM38847.1"/>
    <property type="molecule type" value="Genomic_DNA"/>
</dbReference>
<dbReference type="PANTHER" id="PTHR10039">
    <property type="entry name" value="AMELOGENIN"/>
    <property type="match status" value="1"/>
</dbReference>
<sequence length="120" mass="13846">MDNLLEQETWEDVDEELGTGILPRTIDEAMRTRVKHILGMMTVAKRPLWLHEIQGALSIRLDDKSIDWQHRKIRKHLKATCGSIVEVHEYDSVELVHHTAKTFLQQTHSEQLINADIANG</sequence>
<organism evidence="2 3">
    <name type="scientific">Lasallia pustulata</name>
    <dbReference type="NCBI Taxonomy" id="136370"/>
    <lineage>
        <taxon>Eukaryota</taxon>
        <taxon>Fungi</taxon>
        <taxon>Dikarya</taxon>
        <taxon>Ascomycota</taxon>
        <taxon>Pezizomycotina</taxon>
        <taxon>Lecanoromycetes</taxon>
        <taxon>OSLEUM clade</taxon>
        <taxon>Umbilicariomycetidae</taxon>
        <taxon>Umbilicariales</taxon>
        <taxon>Umbilicariaceae</taxon>
        <taxon>Lasallia</taxon>
    </lineage>
</organism>
<dbReference type="InterPro" id="IPR054471">
    <property type="entry name" value="GPIID_WHD"/>
</dbReference>
<name>A0A1W5D6U2_9LECA</name>
<evidence type="ECO:0000259" key="1">
    <source>
        <dbReference type="Pfam" id="PF22939"/>
    </source>
</evidence>
<evidence type="ECO:0000313" key="3">
    <source>
        <dbReference type="Proteomes" id="UP000192927"/>
    </source>
</evidence>
<protein>
    <recommendedName>
        <fullName evidence="1">GPI inositol-deacylase winged helix domain-containing protein</fullName>
    </recommendedName>
</protein>
<dbReference type="Proteomes" id="UP000192927">
    <property type="component" value="Unassembled WGS sequence"/>
</dbReference>
<reference evidence="3" key="1">
    <citation type="submission" date="2017-03" db="EMBL/GenBank/DDBJ databases">
        <authorList>
            <person name="Sharma R."/>
            <person name="Thines M."/>
        </authorList>
    </citation>
    <scope>NUCLEOTIDE SEQUENCE [LARGE SCALE GENOMIC DNA]</scope>
</reference>
<keyword evidence="3" id="KW-1185">Reference proteome</keyword>